<proteinExistence type="predicted"/>
<accession>B0C5M7</accession>
<dbReference type="OrthoDB" id="9826449at2"/>
<dbReference type="AlphaFoldDB" id="B0C5M7"/>
<evidence type="ECO:0000313" key="3">
    <source>
        <dbReference type="Proteomes" id="UP000000268"/>
    </source>
</evidence>
<reference evidence="2 3" key="1">
    <citation type="journal article" date="2008" name="Proc. Natl. Acad. Sci. U.S.A.">
        <title>Niche adaptation and genome expansion in the chlorophyll d-producing cyanobacterium Acaryochloris marina.</title>
        <authorList>
            <person name="Swingley W.D."/>
            <person name="Chen M."/>
            <person name="Cheung P.C."/>
            <person name="Conrad A.L."/>
            <person name="Dejesa L.C."/>
            <person name="Hao J."/>
            <person name="Honchak B.M."/>
            <person name="Karbach L.E."/>
            <person name="Kurdoglu A."/>
            <person name="Lahiri S."/>
            <person name="Mastrian S.D."/>
            <person name="Miyashita H."/>
            <person name="Page L."/>
            <person name="Ramakrishna P."/>
            <person name="Satoh S."/>
            <person name="Sattley W.M."/>
            <person name="Shimada Y."/>
            <person name="Taylor H.L."/>
            <person name="Tomo T."/>
            <person name="Tsuchiya T."/>
            <person name="Wang Z.T."/>
            <person name="Raymond J."/>
            <person name="Mimuro M."/>
            <person name="Blankenship R.E."/>
            <person name="Touchman J.W."/>
        </authorList>
    </citation>
    <scope>NUCLEOTIDE SEQUENCE [LARGE SCALE GENOMIC DNA]</scope>
    <source>
        <strain evidence="3">MBIC 11017</strain>
    </source>
</reference>
<dbReference type="KEGG" id="amr:AM1_3758"/>
<evidence type="ECO:0000256" key="1">
    <source>
        <dbReference type="SAM" id="MobiDB-lite"/>
    </source>
</evidence>
<feature type="region of interest" description="Disordered" evidence="1">
    <location>
        <begin position="1"/>
        <end position="35"/>
    </location>
</feature>
<organism evidence="2 3">
    <name type="scientific">Acaryochloris marina (strain MBIC 11017)</name>
    <dbReference type="NCBI Taxonomy" id="329726"/>
    <lineage>
        <taxon>Bacteria</taxon>
        <taxon>Bacillati</taxon>
        <taxon>Cyanobacteriota</taxon>
        <taxon>Cyanophyceae</taxon>
        <taxon>Acaryochloridales</taxon>
        <taxon>Acaryochloridaceae</taxon>
        <taxon>Acaryochloris</taxon>
    </lineage>
</organism>
<evidence type="ECO:0000313" key="2">
    <source>
        <dbReference type="EMBL" id="ABW28748.1"/>
    </source>
</evidence>
<dbReference type="Proteomes" id="UP000000268">
    <property type="component" value="Chromosome"/>
</dbReference>
<keyword evidence="3" id="KW-1185">Reference proteome</keyword>
<dbReference type="RefSeq" id="WP_012164126.1">
    <property type="nucleotide sequence ID" value="NC_009925.1"/>
</dbReference>
<dbReference type="HOGENOM" id="CLU_1850749_0_0_3"/>
<gene>
    <name evidence="2" type="ordered locus">AM1_3758</name>
</gene>
<sequence length="138" mass="15991">MDTIQYKRSTKGCQARRRAEQRHSKRQPTATTRSSLLESSYKAQLDLAVKGVLFESLYPLSRDEIAERMTWLIADTKYGKINRVFASLQRLITSKLVAATRVVDQGKEVTKYLLNLPYEELQKERAARVRIQQLQCNE</sequence>
<protein>
    <submittedName>
        <fullName evidence="2">Uncharacterized protein</fullName>
    </submittedName>
</protein>
<name>B0C5M7_ACAM1</name>
<dbReference type="EMBL" id="CP000828">
    <property type="protein sequence ID" value="ABW28748.1"/>
    <property type="molecule type" value="Genomic_DNA"/>
</dbReference>